<dbReference type="EMBL" id="CACRSL010000005">
    <property type="protein sequence ID" value="VYT27549.1"/>
    <property type="molecule type" value="Genomic_DNA"/>
</dbReference>
<gene>
    <name evidence="1" type="ORF">AULFYP135_02416</name>
</gene>
<protein>
    <recommendedName>
        <fullName evidence="2">Bacterial sensory transduction regulator</fullName>
    </recommendedName>
</protein>
<sequence length="153" mass="17616">MNAIATAVKAYYDSQGWKYDYNEDENVFYMRMSLKVVDGCRVITDVQNDKTFITYSIFPIKIPVDKRLAMAEYLTRVNYGLIHGNFEMDFEDGEVRYKVTTCCGPIEMDLNSMETVIDCGFYMLDRYGEGILSILYGNVTPEQAIKNIEGKDK</sequence>
<accession>A0A6N2VAM0</accession>
<dbReference type="InterPro" id="IPR019660">
    <property type="entry name" value="Put_sensory_transdc_reg_YbjN"/>
</dbReference>
<name>A0A6N2VAM0_9FIRM</name>
<dbReference type="Pfam" id="PF10722">
    <property type="entry name" value="YbjN"/>
    <property type="match status" value="1"/>
</dbReference>
<reference evidence="1" key="1">
    <citation type="submission" date="2019-11" db="EMBL/GenBank/DDBJ databases">
        <authorList>
            <person name="Feng L."/>
        </authorList>
    </citation>
    <scope>NUCLEOTIDE SEQUENCE</scope>
    <source>
        <strain evidence="1">AundefinedLFYP135</strain>
    </source>
</reference>
<organism evidence="1">
    <name type="scientific">uncultured Anaerotruncus sp</name>
    <dbReference type="NCBI Taxonomy" id="905011"/>
    <lineage>
        <taxon>Bacteria</taxon>
        <taxon>Bacillati</taxon>
        <taxon>Bacillota</taxon>
        <taxon>Clostridia</taxon>
        <taxon>Eubacteriales</taxon>
        <taxon>Oscillospiraceae</taxon>
        <taxon>Anaerotruncus</taxon>
        <taxon>environmental samples</taxon>
    </lineage>
</organism>
<dbReference type="AlphaFoldDB" id="A0A6N2VAM0"/>
<proteinExistence type="predicted"/>
<evidence type="ECO:0008006" key="2">
    <source>
        <dbReference type="Google" id="ProtNLM"/>
    </source>
</evidence>
<evidence type="ECO:0000313" key="1">
    <source>
        <dbReference type="EMBL" id="VYT27549.1"/>
    </source>
</evidence>